<dbReference type="Proteomes" id="UP001634007">
    <property type="component" value="Unassembled WGS sequence"/>
</dbReference>
<proteinExistence type="predicted"/>
<organism evidence="1 2">
    <name type="scientific">Eucalyptus globulus</name>
    <name type="common">Tasmanian blue gum</name>
    <dbReference type="NCBI Taxonomy" id="34317"/>
    <lineage>
        <taxon>Eukaryota</taxon>
        <taxon>Viridiplantae</taxon>
        <taxon>Streptophyta</taxon>
        <taxon>Embryophyta</taxon>
        <taxon>Tracheophyta</taxon>
        <taxon>Spermatophyta</taxon>
        <taxon>Magnoliopsida</taxon>
        <taxon>eudicotyledons</taxon>
        <taxon>Gunneridae</taxon>
        <taxon>Pentapetalae</taxon>
        <taxon>rosids</taxon>
        <taxon>malvids</taxon>
        <taxon>Myrtales</taxon>
        <taxon>Myrtaceae</taxon>
        <taxon>Myrtoideae</taxon>
        <taxon>Eucalypteae</taxon>
        <taxon>Eucalyptus</taxon>
    </lineage>
</organism>
<dbReference type="AlphaFoldDB" id="A0ABD3KKY2"/>
<dbReference type="EMBL" id="JBJKBG010000005">
    <property type="protein sequence ID" value="KAL3738974.1"/>
    <property type="molecule type" value="Genomic_DNA"/>
</dbReference>
<accession>A0ABD3KKY2</accession>
<comment type="caution">
    <text evidence="1">The sequence shown here is derived from an EMBL/GenBank/DDBJ whole genome shotgun (WGS) entry which is preliminary data.</text>
</comment>
<sequence>MEMEMEEERLSKRLNNLDRGIRISESLVTHVNQLAEDETPLFDEPWDDCDHLFPLMQVRSSIAHQAMEENNRMEDHLAALCFATVPL</sequence>
<protein>
    <submittedName>
        <fullName evidence="1">Uncharacterized protein</fullName>
    </submittedName>
</protein>
<keyword evidence="2" id="KW-1185">Reference proteome</keyword>
<name>A0ABD3KKY2_EUCGL</name>
<evidence type="ECO:0000313" key="1">
    <source>
        <dbReference type="EMBL" id="KAL3738974.1"/>
    </source>
</evidence>
<reference evidence="1 2" key="1">
    <citation type="submission" date="2024-11" db="EMBL/GenBank/DDBJ databases">
        <title>Chromosome-level genome assembly of Eucalyptus globulus Labill. provides insights into its genome evolution.</title>
        <authorList>
            <person name="Li X."/>
        </authorList>
    </citation>
    <scope>NUCLEOTIDE SEQUENCE [LARGE SCALE GENOMIC DNA]</scope>
    <source>
        <strain evidence="1">CL2024</strain>
        <tissue evidence="1">Fresh tender leaves</tissue>
    </source>
</reference>
<gene>
    <name evidence="1" type="ORF">ACJRO7_020376</name>
</gene>
<evidence type="ECO:0000313" key="2">
    <source>
        <dbReference type="Proteomes" id="UP001634007"/>
    </source>
</evidence>